<organism evidence="1 2">
    <name type="scientific">Neorhodopirellula pilleata</name>
    <dbReference type="NCBI Taxonomy" id="2714738"/>
    <lineage>
        <taxon>Bacteria</taxon>
        <taxon>Pseudomonadati</taxon>
        <taxon>Planctomycetota</taxon>
        <taxon>Planctomycetia</taxon>
        <taxon>Pirellulales</taxon>
        <taxon>Pirellulaceae</taxon>
        <taxon>Neorhodopirellula</taxon>
    </lineage>
</organism>
<sequence length="111" mass="13266">MFFKELKSTLGFGQYSFIDFRAVEAWVNLAITTVLYLEHERITHMLDRRLSKDCRQWWQRQRLHGLCHAVRQASEREQLRYIEKRTKTSGGLKKLQRLLAASIPQEYRIAV</sequence>
<comment type="caution">
    <text evidence="1">The sequence shown here is derived from an EMBL/GenBank/DDBJ whole genome shotgun (WGS) entry which is preliminary data.</text>
</comment>
<accession>A0A5C6AQ85</accession>
<reference evidence="1 2" key="1">
    <citation type="submission" date="2019-02" db="EMBL/GenBank/DDBJ databases">
        <title>Deep-cultivation of Planctomycetes and their phenomic and genomic characterization uncovers novel biology.</title>
        <authorList>
            <person name="Wiegand S."/>
            <person name="Jogler M."/>
            <person name="Boedeker C."/>
            <person name="Pinto D."/>
            <person name="Vollmers J."/>
            <person name="Rivas-Marin E."/>
            <person name="Kohn T."/>
            <person name="Peeters S.H."/>
            <person name="Heuer A."/>
            <person name="Rast P."/>
            <person name="Oberbeckmann S."/>
            <person name="Bunk B."/>
            <person name="Jeske O."/>
            <person name="Meyerdierks A."/>
            <person name="Storesund J.E."/>
            <person name="Kallscheuer N."/>
            <person name="Luecker S."/>
            <person name="Lage O.M."/>
            <person name="Pohl T."/>
            <person name="Merkel B.J."/>
            <person name="Hornburger P."/>
            <person name="Mueller R.-W."/>
            <person name="Bruemmer F."/>
            <person name="Labrenz M."/>
            <person name="Spormann A.M."/>
            <person name="Op Den Camp H."/>
            <person name="Overmann J."/>
            <person name="Amann R."/>
            <person name="Jetten M.S.M."/>
            <person name="Mascher T."/>
            <person name="Medema M.H."/>
            <person name="Devos D.P."/>
            <person name="Kaster A.-K."/>
            <person name="Ovreas L."/>
            <person name="Rohde M."/>
            <person name="Galperin M.Y."/>
            <person name="Jogler C."/>
        </authorList>
    </citation>
    <scope>NUCLEOTIDE SEQUENCE [LARGE SCALE GENOMIC DNA]</scope>
    <source>
        <strain evidence="1 2">Pla100</strain>
    </source>
</reference>
<protein>
    <submittedName>
        <fullName evidence="1">Uncharacterized protein</fullName>
    </submittedName>
</protein>
<dbReference type="Proteomes" id="UP000316213">
    <property type="component" value="Unassembled WGS sequence"/>
</dbReference>
<name>A0A5C6AQ85_9BACT</name>
<gene>
    <name evidence="1" type="ORF">Pla100_18550</name>
</gene>
<evidence type="ECO:0000313" key="1">
    <source>
        <dbReference type="EMBL" id="TWU02115.1"/>
    </source>
</evidence>
<proteinExistence type="predicted"/>
<keyword evidence="2" id="KW-1185">Reference proteome</keyword>
<dbReference type="EMBL" id="SJPM01000002">
    <property type="protein sequence ID" value="TWU02115.1"/>
    <property type="molecule type" value="Genomic_DNA"/>
</dbReference>
<dbReference type="AlphaFoldDB" id="A0A5C6AQ85"/>
<evidence type="ECO:0000313" key="2">
    <source>
        <dbReference type="Proteomes" id="UP000316213"/>
    </source>
</evidence>